<protein>
    <submittedName>
        <fullName evidence="1">Uncharacterized protein</fullName>
    </submittedName>
</protein>
<accession>A0A1W1WX73</accession>
<gene>
    <name evidence="1" type="ORF">SAMN02745857_00120</name>
</gene>
<proteinExistence type="predicted"/>
<dbReference type="AlphaFoldDB" id="A0A1W1WX73"/>
<dbReference type="Proteomes" id="UP000192761">
    <property type="component" value="Unassembled WGS sequence"/>
</dbReference>
<organism evidence="1 2">
    <name type="scientific">Andreprevotia lacus DSM 23236</name>
    <dbReference type="NCBI Taxonomy" id="1121001"/>
    <lineage>
        <taxon>Bacteria</taxon>
        <taxon>Pseudomonadati</taxon>
        <taxon>Pseudomonadota</taxon>
        <taxon>Betaproteobacteria</taxon>
        <taxon>Neisseriales</taxon>
        <taxon>Chitinibacteraceae</taxon>
        <taxon>Andreprevotia</taxon>
    </lineage>
</organism>
<evidence type="ECO:0000313" key="2">
    <source>
        <dbReference type="Proteomes" id="UP000192761"/>
    </source>
</evidence>
<sequence length="117" mass="13455">MMNRVPLQLSLAPLSAREIDLALHAVARLQLPLLRAMRQPHPQGCLLRLELEVDLGGDTPRWYAERIVAHLWHALGRFVRASCWLEGQAEADESVWLDFDEGDYRALLPAFRLSRRM</sequence>
<name>A0A1W1WX73_9NEIS</name>
<dbReference type="EMBL" id="FWXD01000001">
    <property type="protein sequence ID" value="SMC16180.1"/>
    <property type="molecule type" value="Genomic_DNA"/>
</dbReference>
<keyword evidence="2" id="KW-1185">Reference proteome</keyword>
<evidence type="ECO:0000313" key="1">
    <source>
        <dbReference type="EMBL" id="SMC16180.1"/>
    </source>
</evidence>
<dbReference type="RefSeq" id="WP_176216719.1">
    <property type="nucleotide sequence ID" value="NZ_FWXD01000001.1"/>
</dbReference>
<reference evidence="1 2" key="1">
    <citation type="submission" date="2017-04" db="EMBL/GenBank/DDBJ databases">
        <authorList>
            <person name="Afonso C.L."/>
            <person name="Miller P.J."/>
            <person name="Scott M.A."/>
            <person name="Spackman E."/>
            <person name="Goraichik I."/>
            <person name="Dimitrov K.M."/>
            <person name="Suarez D.L."/>
            <person name="Swayne D.E."/>
        </authorList>
    </citation>
    <scope>NUCLEOTIDE SEQUENCE [LARGE SCALE GENOMIC DNA]</scope>
    <source>
        <strain evidence="1 2">DSM 23236</strain>
    </source>
</reference>